<dbReference type="PANTHER" id="PTHR34109:SF1">
    <property type="entry name" value="VOC DOMAIN-CONTAINING PROTEIN"/>
    <property type="match status" value="1"/>
</dbReference>
<name>A0A4R6Z391_9GAMM</name>
<organism evidence="2 3">
    <name type="scientific">Tahibacter aquaticus</name>
    <dbReference type="NCBI Taxonomy" id="520092"/>
    <lineage>
        <taxon>Bacteria</taxon>
        <taxon>Pseudomonadati</taxon>
        <taxon>Pseudomonadota</taxon>
        <taxon>Gammaproteobacteria</taxon>
        <taxon>Lysobacterales</taxon>
        <taxon>Rhodanobacteraceae</taxon>
        <taxon>Tahibacter</taxon>
    </lineage>
</organism>
<dbReference type="CDD" id="cd07246">
    <property type="entry name" value="VOC_like"/>
    <property type="match status" value="1"/>
</dbReference>
<keyword evidence="3" id="KW-1185">Reference proteome</keyword>
<protein>
    <submittedName>
        <fullName evidence="2">Putative glyoxalase superfamily protein PhnB</fullName>
    </submittedName>
</protein>
<dbReference type="Gene3D" id="3.30.720.110">
    <property type="match status" value="1"/>
</dbReference>
<dbReference type="Gene3D" id="3.30.720.120">
    <property type="match status" value="1"/>
</dbReference>
<dbReference type="SUPFAM" id="SSF54593">
    <property type="entry name" value="Glyoxalase/Bleomycin resistance protein/Dihydroxybiphenyl dioxygenase"/>
    <property type="match status" value="1"/>
</dbReference>
<feature type="domain" description="VOC" evidence="1">
    <location>
        <begin position="2"/>
        <end position="127"/>
    </location>
</feature>
<dbReference type="InterPro" id="IPR029068">
    <property type="entry name" value="Glyas_Bleomycin-R_OHBP_Dase"/>
</dbReference>
<dbReference type="PROSITE" id="PS51819">
    <property type="entry name" value="VOC"/>
    <property type="match status" value="1"/>
</dbReference>
<gene>
    <name evidence="2" type="ORF">DFR29_104376</name>
</gene>
<dbReference type="EMBL" id="SNZH01000004">
    <property type="protein sequence ID" value="TDR45939.1"/>
    <property type="molecule type" value="Genomic_DNA"/>
</dbReference>
<comment type="caution">
    <text evidence="2">The sequence shown here is derived from an EMBL/GenBank/DDBJ whole genome shotgun (WGS) entry which is preliminary data.</text>
</comment>
<dbReference type="RefSeq" id="WP_133818296.1">
    <property type="nucleotide sequence ID" value="NZ_SNZH01000004.1"/>
</dbReference>
<dbReference type="Pfam" id="PF00903">
    <property type="entry name" value="Glyoxalase"/>
    <property type="match status" value="1"/>
</dbReference>
<accession>A0A4R6Z391</accession>
<dbReference type="InterPro" id="IPR037523">
    <property type="entry name" value="VOC_core"/>
</dbReference>
<sequence>MAVHELFPYLCVADADAAIAFYAQVFGGEEKLRLVEPGGRIGHAEVDLGGGLLMLCEEFPEYDIRKPDNATGTSVSLHIHVDNADDVIARAVAAGATVLMPAQDHFYGERSGTIRDPFGHRWNIGHSIEQVSAEEMQRRYDTTEQSG</sequence>
<dbReference type="InterPro" id="IPR004360">
    <property type="entry name" value="Glyas_Fos-R_dOase_dom"/>
</dbReference>
<reference evidence="2 3" key="1">
    <citation type="submission" date="2019-03" db="EMBL/GenBank/DDBJ databases">
        <title>Genomic Encyclopedia of Type Strains, Phase IV (KMG-IV): sequencing the most valuable type-strain genomes for metagenomic binning, comparative biology and taxonomic classification.</title>
        <authorList>
            <person name="Goeker M."/>
        </authorList>
    </citation>
    <scope>NUCLEOTIDE SEQUENCE [LARGE SCALE GENOMIC DNA]</scope>
    <source>
        <strain evidence="2 3">DSM 21667</strain>
    </source>
</reference>
<dbReference type="OrthoDB" id="9795306at2"/>
<evidence type="ECO:0000259" key="1">
    <source>
        <dbReference type="PROSITE" id="PS51819"/>
    </source>
</evidence>
<evidence type="ECO:0000313" key="3">
    <source>
        <dbReference type="Proteomes" id="UP000295293"/>
    </source>
</evidence>
<dbReference type="Proteomes" id="UP000295293">
    <property type="component" value="Unassembled WGS sequence"/>
</dbReference>
<dbReference type="PANTHER" id="PTHR34109">
    <property type="entry name" value="BNAUNNG04460D PROTEIN-RELATED"/>
    <property type="match status" value="1"/>
</dbReference>
<proteinExistence type="predicted"/>
<dbReference type="AlphaFoldDB" id="A0A4R6Z391"/>
<evidence type="ECO:0000313" key="2">
    <source>
        <dbReference type="EMBL" id="TDR45939.1"/>
    </source>
</evidence>